<gene>
    <name evidence="3" type="ORF">PACLA_8A025394</name>
</gene>
<dbReference type="Proteomes" id="UP001152795">
    <property type="component" value="Unassembled WGS sequence"/>
</dbReference>
<dbReference type="GO" id="GO:0005634">
    <property type="term" value="C:nucleus"/>
    <property type="evidence" value="ECO:0007669"/>
    <property type="project" value="TreeGrafter"/>
</dbReference>
<feature type="compositionally biased region" description="Basic and acidic residues" evidence="2">
    <location>
        <begin position="456"/>
        <end position="465"/>
    </location>
</feature>
<evidence type="ECO:0000256" key="2">
    <source>
        <dbReference type="SAM" id="MobiDB-lite"/>
    </source>
</evidence>
<feature type="compositionally biased region" description="Low complexity" evidence="2">
    <location>
        <begin position="506"/>
        <end position="531"/>
    </location>
</feature>
<keyword evidence="1" id="KW-0808">Transferase</keyword>
<feature type="compositionally biased region" description="Acidic residues" evidence="2">
    <location>
        <begin position="99"/>
        <end position="127"/>
    </location>
</feature>
<evidence type="ECO:0000256" key="1">
    <source>
        <dbReference type="ARBA" id="ARBA00022679"/>
    </source>
</evidence>
<keyword evidence="4" id="KW-1185">Reference proteome</keyword>
<accession>A0A7D9LLF4</accession>
<feature type="compositionally biased region" description="Polar residues" evidence="2">
    <location>
        <begin position="485"/>
        <end position="494"/>
    </location>
</feature>
<dbReference type="InterPro" id="IPR025527">
    <property type="entry name" value="HUWE1/Rev1_UBM"/>
</dbReference>
<feature type="compositionally biased region" description="Low complexity" evidence="2">
    <location>
        <begin position="390"/>
        <end position="404"/>
    </location>
</feature>
<evidence type="ECO:0000313" key="4">
    <source>
        <dbReference type="Proteomes" id="UP001152795"/>
    </source>
</evidence>
<feature type="region of interest" description="Disordered" evidence="2">
    <location>
        <begin position="556"/>
        <end position="662"/>
    </location>
</feature>
<dbReference type="AlphaFoldDB" id="A0A7D9LLF4"/>
<name>A0A7D9LLF4_PARCT</name>
<feature type="compositionally biased region" description="Acidic residues" evidence="2">
    <location>
        <begin position="34"/>
        <end position="80"/>
    </location>
</feature>
<feature type="compositionally biased region" description="Polar residues" evidence="2">
    <location>
        <begin position="611"/>
        <end position="623"/>
    </location>
</feature>
<organism evidence="3 4">
    <name type="scientific">Paramuricea clavata</name>
    <name type="common">Red gorgonian</name>
    <name type="synonym">Violescent sea-whip</name>
    <dbReference type="NCBI Taxonomy" id="317549"/>
    <lineage>
        <taxon>Eukaryota</taxon>
        <taxon>Metazoa</taxon>
        <taxon>Cnidaria</taxon>
        <taxon>Anthozoa</taxon>
        <taxon>Octocorallia</taxon>
        <taxon>Malacalcyonacea</taxon>
        <taxon>Plexauridae</taxon>
        <taxon>Paramuricea</taxon>
    </lineage>
</organism>
<reference evidence="3" key="1">
    <citation type="submission" date="2020-04" db="EMBL/GenBank/DDBJ databases">
        <authorList>
            <person name="Alioto T."/>
            <person name="Alioto T."/>
            <person name="Gomez Garrido J."/>
        </authorList>
    </citation>
    <scope>NUCLEOTIDE SEQUENCE</scope>
    <source>
        <strain evidence="3">A484AB</strain>
    </source>
</reference>
<dbReference type="PANTHER" id="PTHR13275:SF4">
    <property type="entry name" value="VACUOLAR PROTEIN SORTING-ASSOCIATED PROTEIN 72 HOMOLOG"/>
    <property type="match status" value="1"/>
</dbReference>
<feature type="compositionally biased region" description="Basic and acidic residues" evidence="2">
    <location>
        <begin position="1"/>
        <end position="15"/>
    </location>
</feature>
<dbReference type="PANTHER" id="PTHR13275">
    <property type="entry name" value="YL-1 PROTEIN TRANSCRIPTION FACTOR-LIKE 1"/>
    <property type="match status" value="1"/>
</dbReference>
<protein>
    <submittedName>
        <fullName evidence="3">Uncharacterized protein</fullName>
    </submittedName>
</protein>
<sequence>ALVIEIHREASHDSSVDQGGGEEESYDHSRIDVDNEDDDEDDEDDDEEDDEDPDEDDDDDHRSDGEDEEIEAEEDEETQNEEGRDEGVVVESYNGVIMLEDEGEESEDHDDDDDEDDEDDDDEEGSEIEGHDRPDFGEHGGHGNAGAGGMENDYLFLHLDEPRQGSISRLIREHAHPGAILASSAFRGGLFAGLRANSTATTSPSVDVTVEHPLLRRQQSSERPSQISNSRISRVHLLRSDRSRSGHMTHVHVHYSHPHDIPRLGRHLMDDDIRLITRAGQRRLADDDFADIFDFGEGPSNSNILSDISSPLNLWTQESQILDGGSVHHCAAAVKKEVLPVFEKDLEEQVESLRETERKKRKEEEAKKAAEAVKKAAEAAEKEKEDSKANESSSEPTTTTSGEPMQVESAVSQPSLPENVSGREEEGHVYTEAGETTQRNEEGTSVPETPTNQTTDETRPSEMHIEPSNITPPSDRPSEMHFEASNDTPANQASDVQQPDPPPEPSQDIQPGNSEMQVEASSVVVSETPTPSLVPCPPQVAGIISVAVPEVGLFVTPNLDTPTQVCPGAPTRALPETPDPSDPNLAPTPRSPDDDDYMDTTGDGSSPAVFPNTTNPNQPTAESQPADPTHAFTESLSLFTTETPETSSDTQNPPAMIDGVQIPEGVDPSFLEALPEAIRREVLAEQLALRRTAAASSSGPSTSSGGENTGTLN</sequence>
<feature type="region of interest" description="Disordered" evidence="2">
    <location>
        <begin position="1"/>
        <end position="147"/>
    </location>
</feature>
<feature type="non-terminal residue" evidence="3">
    <location>
        <position position="713"/>
    </location>
</feature>
<feature type="compositionally biased region" description="Basic and acidic residues" evidence="2">
    <location>
        <begin position="128"/>
        <end position="141"/>
    </location>
</feature>
<feature type="non-terminal residue" evidence="3">
    <location>
        <position position="1"/>
    </location>
</feature>
<dbReference type="Gene3D" id="6.10.250.1630">
    <property type="match status" value="1"/>
</dbReference>
<dbReference type="EMBL" id="CACRXK020020217">
    <property type="protein sequence ID" value="CAB4034550.1"/>
    <property type="molecule type" value="Genomic_DNA"/>
</dbReference>
<feature type="region of interest" description="Disordered" evidence="2">
    <location>
        <begin position="371"/>
        <end position="538"/>
    </location>
</feature>
<feature type="compositionally biased region" description="Polar residues" evidence="2">
    <location>
        <begin position="217"/>
        <end position="232"/>
    </location>
</feature>
<proteinExistence type="predicted"/>
<feature type="compositionally biased region" description="Polar residues" evidence="2">
    <location>
        <begin position="632"/>
        <end position="653"/>
    </location>
</feature>
<feature type="compositionally biased region" description="Polar residues" evidence="2">
    <location>
        <begin position="409"/>
        <end position="418"/>
    </location>
</feature>
<feature type="compositionally biased region" description="Basic and acidic residues" evidence="2">
    <location>
        <begin position="371"/>
        <end position="389"/>
    </location>
</feature>
<feature type="compositionally biased region" description="Low complexity" evidence="2">
    <location>
        <begin position="693"/>
        <end position="713"/>
    </location>
</feature>
<dbReference type="Pfam" id="PF14377">
    <property type="entry name" value="UBM"/>
    <property type="match status" value="1"/>
</dbReference>
<feature type="region of interest" description="Disordered" evidence="2">
    <location>
        <begin position="690"/>
        <end position="713"/>
    </location>
</feature>
<feature type="compositionally biased region" description="Polar residues" evidence="2">
    <location>
        <begin position="446"/>
        <end position="455"/>
    </location>
</feature>
<evidence type="ECO:0000313" key="3">
    <source>
        <dbReference type="EMBL" id="CAB4034550.1"/>
    </source>
</evidence>
<comment type="caution">
    <text evidence="3">The sequence shown here is derived from an EMBL/GenBank/DDBJ whole genome shotgun (WGS) entry which is preliminary data.</text>
</comment>
<feature type="region of interest" description="Disordered" evidence="2">
    <location>
        <begin position="216"/>
        <end position="239"/>
    </location>
</feature>
<dbReference type="GO" id="GO:0016740">
    <property type="term" value="F:transferase activity"/>
    <property type="evidence" value="ECO:0007669"/>
    <property type="project" value="UniProtKB-KW"/>
</dbReference>